<feature type="chain" id="PRO_5042908805" description="Transmembrane protein" evidence="3">
    <location>
        <begin position="24"/>
        <end position="107"/>
    </location>
</feature>
<organism evidence="4 5">
    <name type="scientific">Deinandra increscens subsp. villosa</name>
    <dbReference type="NCBI Taxonomy" id="3103831"/>
    <lineage>
        <taxon>Eukaryota</taxon>
        <taxon>Viridiplantae</taxon>
        <taxon>Streptophyta</taxon>
        <taxon>Embryophyta</taxon>
        <taxon>Tracheophyta</taxon>
        <taxon>Spermatophyta</taxon>
        <taxon>Magnoliopsida</taxon>
        <taxon>eudicotyledons</taxon>
        <taxon>Gunneridae</taxon>
        <taxon>Pentapetalae</taxon>
        <taxon>asterids</taxon>
        <taxon>campanulids</taxon>
        <taxon>Asterales</taxon>
        <taxon>Asteraceae</taxon>
        <taxon>Asteroideae</taxon>
        <taxon>Heliantheae alliance</taxon>
        <taxon>Madieae</taxon>
        <taxon>Madiinae</taxon>
        <taxon>Deinandra</taxon>
    </lineage>
</organism>
<feature type="signal peptide" evidence="3">
    <location>
        <begin position="1"/>
        <end position="23"/>
    </location>
</feature>
<evidence type="ECO:0000313" key="4">
    <source>
        <dbReference type="EMBL" id="KAK9056359.1"/>
    </source>
</evidence>
<dbReference type="PANTHER" id="PTHR34558">
    <property type="entry name" value="EXPRESSED PROTEIN"/>
    <property type="match status" value="1"/>
</dbReference>
<evidence type="ECO:0000256" key="1">
    <source>
        <dbReference type="SAM" id="MobiDB-lite"/>
    </source>
</evidence>
<keyword evidence="3" id="KW-0732">Signal</keyword>
<accession>A0AAP0CGE7</accession>
<name>A0AAP0CGE7_9ASTR</name>
<feature type="transmembrane region" description="Helical" evidence="2">
    <location>
        <begin position="79"/>
        <end position="98"/>
    </location>
</feature>
<dbReference type="EMBL" id="JBCNJP010000025">
    <property type="protein sequence ID" value="KAK9056359.1"/>
    <property type="molecule type" value="Genomic_DNA"/>
</dbReference>
<feature type="region of interest" description="Disordered" evidence="1">
    <location>
        <begin position="29"/>
        <end position="65"/>
    </location>
</feature>
<dbReference type="Proteomes" id="UP001408789">
    <property type="component" value="Unassembled WGS sequence"/>
</dbReference>
<comment type="caution">
    <text evidence="4">The sequence shown here is derived from an EMBL/GenBank/DDBJ whole genome shotgun (WGS) entry which is preliminary data.</text>
</comment>
<dbReference type="PANTHER" id="PTHR34558:SF9">
    <property type="entry name" value="F3L24.15 PROTEIN"/>
    <property type="match status" value="1"/>
</dbReference>
<evidence type="ECO:0000256" key="2">
    <source>
        <dbReference type="SAM" id="Phobius"/>
    </source>
</evidence>
<evidence type="ECO:0000256" key="3">
    <source>
        <dbReference type="SAM" id="SignalP"/>
    </source>
</evidence>
<keyword evidence="2" id="KW-0812">Transmembrane</keyword>
<evidence type="ECO:0008006" key="6">
    <source>
        <dbReference type="Google" id="ProtNLM"/>
    </source>
</evidence>
<keyword evidence="2" id="KW-1133">Transmembrane helix</keyword>
<evidence type="ECO:0000313" key="5">
    <source>
        <dbReference type="Proteomes" id="UP001408789"/>
    </source>
</evidence>
<feature type="compositionally biased region" description="Polar residues" evidence="1">
    <location>
        <begin position="35"/>
        <end position="49"/>
    </location>
</feature>
<dbReference type="AlphaFoldDB" id="A0AAP0CGE7"/>
<sequence>MSTLRLLLFTATLVIMLLTKTNATSRLEGGFVPTVGSSQPPDSPLSGSHSSHETMGNGGAPYPGIKHHKTDKSIAGGDVIIGGYVMACLVVVLLYIRVTARTDDVQS</sequence>
<keyword evidence="2" id="KW-0472">Membrane</keyword>
<proteinExistence type="predicted"/>
<gene>
    <name evidence="4" type="ORF">SSX86_027449</name>
</gene>
<keyword evidence="5" id="KW-1185">Reference proteome</keyword>
<reference evidence="4 5" key="1">
    <citation type="submission" date="2024-04" db="EMBL/GenBank/DDBJ databases">
        <title>The reference genome of an endangered Asteraceae, Deinandra increscens subsp. villosa, native to the Central Coast of California.</title>
        <authorList>
            <person name="Guilliams M."/>
            <person name="Hasenstab-Lehman K."/>
            <person name="Meyer R."/>
            <person name="Mcevoy S."/>
        </authorList>
    </citation>
    <scope>NUCLEOTIDE SEQUENCE [LARGE SCALE GENOMIC DNA]</scope>
    <source>
        <tissue evidence="4">Leaf</tissue>
    </source>
</reference>
<protein>
    <recommendedName>
        <fullName evidence="6">Transmembrane protein</fullName>
    </recommendedName>
</protein>